<keyword evidence="2" id="KW-0963">Cytoplasm</keyword>
<dbReference type="GO" id="GO:0046872">
    <property type="term" value="F:metal ion binding"/>
    <property type="evidence" value="ECO:0007669"/>
    <property type="project" value="UniProtKB-KW"/>
</dbReference>
<dbReference type="InterPro" id="IPR031847">
    <property type="entry name" value="PDLI1-4/Zasp-like_mid"/>
</dbReference>
<proteinExistence type="predicted"/>
<comment type="subcellular location">
    <subcellularLocation>
        <location evidence="1">Cytoplasm</location>
    </subcellularLocation>
</comment>
<feature type="domain" description="PDZ" evidence="10">
    <location>
        <begin position="11"/>
        <end position="86"/>
    </location>
</feature>
<dbReference type="PROSITE" id="PS00478">
    <property type="entry name" value="LIM_DOMAIN_1"/>
    <property type="match status" value="1"/>
</dbReference>
<dbReference type="CDD" id="cd06753">
    <property type="entry name" value="PDZ_PDLIM-like"/>
    <property type="match status" value="1"/>
</dbReference>
<evidence type="ECO:0000256" key="5">
    <source>
        <dbReference type="ARBA" id="ARBA00022833"/>
    </source>
</evidence>
<accession>A0A8C7CDS6</accession>
<dbReference type="GO" id="GO:0030018">
    <property type="term" value="C:Z disc"/>
    <property type="evidence" value="ECO:0007669"/>
    <property type="project" value="TreeGrafter"/>
</dbReference>
<dbReference type="SMART" id="SM00228">
    <property type="entry name" value="PDZ"/>
    <property type="match status" value="1"/>
</dbReference>
<evidence type="ECO:0000256" key="6">
    <source>
        <dbReference type="ARBA" id="ARBA00023038"/>
    </source>
</evidence>
<reference evidence="11" key="2">
    <citation type="submission" date="2025-09" db="UniProtKB">
        <authorList>
            <consortium name="Ensembl"/>
        </authorList>
    </citation>
    <scope>IDENTIFICATION</scope>
</reference>
<gene>
    <name evidence="11" type="primary">PDLIM5</name>
    <name evidence="11" type="synonym">pdlim5a</name>
</gene>
<protein>
    <submittedName>
        <fullName evidence="11">PDZ and LIM domain 5a</fullName>
    </submittedName>
</protein>
<dbReference type="Pfam" id="PF00412">
    <property type="entry name" value="LIM"/>
    <property type="match status" value="3"/>
</dbReference>
<dbReference type="RefSeq" id="XP_031673019.1">
    <property type="nucleotide sequence ID" value="XM_031817159.1"/>
</dbReference>
<dbReference type="InterPro" id="IPR036034">
    <property type="entry name" value="PDZ_sf"/>
</dbReference>
<dbReference type="GO" id="GO:0051371">
    <property type="term" value="F:muscle alpha-actinin binding"/>
    <property type="evidence" value="ECO:0007669"/>
    <property type="project" value="TreeGrafter"/>
</dbReference>
<dbReference type="Gene3D" id="2.10.110.10">
    <property type="entry name" value="Cysteine Rich Protein"/>
    <property type="match status" value="3"/>
</dbReference>
<dbReference type="FunFam" id="2.10.110.10:FF:000010">
    <property type="entry name" value="PDZ and LIM domain protein 5"/>
    <property type="match status" value="1"/>
</dbReference>
<evidence type="ECO:0000313" key="12">
    <source>
        <dbReference type="Proteomes" id="UP000694557"/>
    </source>
</evidence>
<organism evidence="11 12">
    <name type="scientific">Oncorhynchus kisutch</name>
    <name type="common">Coho salmon</name>
    <name type="synonym">Salmo kisutch</name>
    <dbReference type="NCBI Taxonomy" id="8019"/>
    <lineage>
        <taxon>Eukaryota</taxon>
        <taxon>Metazoa</taxon>
        <taxon>Chordata</taxon>
        <taxon>Craniata</taxon>
        <taxon>Vertebrata</taxon>
        <taxon>Euteleostomi</taxon>
        <taxon>Actinopterygii</taxon>
        <taxon>Neopterygii</taxon>
        <taxon>Teleostei</taxon>
        <taxon>Protacanthopterygii</taxon>
        <taxon>Salmoniformes</taxon>
        <taxon>Salmonidae</taxon>
        <taxon>Salmoninae</taxon>
        <taxon>Oncorhynchus</taxon>
    </lineage>
</organism>
<feature type="domain" description="LIM zinc-binding" evidence="9">
    <location>
        <begin position="403"/>
        <end position="461"/>
    </location>
</feature>
<dbReference type="FunFam" id="2.10.110.10:FF:000014">
    <property type="entry name" value="PDZ and LIM domain protein 5"/>
    <property type="match status" value="1"/>
</dbReference>
<evidence type="ECO:0000256" key="3">
    <source>
        <dbReference type="ARBA" id="ARBA00022723"/>
    </source>
</evidence>
<dbReference type="Gene3D" id="2.30.42.10">
    <property type="match status" value="1"/>
</dbReference>
<dbReference type="SUPFAM" id="SSF50156">
    <property type="entry name" value="PDZ domain-like"/>
    <property type="match status" value="1"/>
</dbReference>
<evidence type="ECO:0000256" key="8">
    <source>
        <dbReference type="SAM" id="MobiDB-lite"/>
    </source>
</evidence>
<dbReference type="CDD" id="cd09361">
    <property type="entry name" value="LIM1_Enigma_like"/>
    <property type="match status" value="1"/>
</dbReference>
<feature type="domain" description="LIM zinc-binding" evidence="9">
    <location>
        <begin position="462"/>
        <end position="521"/>
    </location>
</feature>
<dbReference type="PANTHER" id="PTHR24214:SF32">
    <property type="entry name" value="PDZ AND LIM DOMAIN PROTEIN 5"/>
    <property type="match status" value="1"/>
</dbReference>
<name>A0A8C7CDS6_ONCKI</name>
<evidence type="ECO:0000259" key="9">
    <source>
        <dbReference type="PROSITE" id="PS50023"/>
    </source>
</evidence>
<dbReference type="GO" id="GO:0005912">
    <property type="term" value="C:adherens junction"/>
    <property type="evidence" value="ECO:0007669"/>
    <property type="project" value="TreeGrafter"/>
</dbReference>
<evidence type="ECO:0000256" key="4">
    <source>
        <dbReference type="ARBA" id="ARBA00022737"/>
    </source>
</evidence>
<evidence type="ECO:0000259" key="10">
    <source>
        <dbReference type="PROSITE" id="PS50106"/>
    </source>
</evidence>
<dbReference type="GO" id="GO:0030036">
    <property type="term" value="P:actin cytoskeleton organization"/>
    <property type="evidence" value="ECO:0007669"/>
    <property type="project" value="TreeGrafter"/>
</dbReference>
<feature type="compositionally biased region" description="Polar residues" evidence="8">
    <location>
        <begin position="290"/>
        <end position="299"/>
    </location>
</feature>
<dbReference type="GO" id="GO:0003779">
    <property type="term" value="F:actin binding"/>
    <property type="evidence" value="ECO:0007669"/>
    <property type="project" value="TreeGrafter"/>
</dbReference>
<dbReference type="InterPro" id="IPR050604">
    <property type="entry name" value="PDZ-LIM_domain"/>
</dbReference>
<evidence type="ECO:0000256" key="7">
    <source>
        <dbReference type="PROSITE-ProRule" id="PRU00125"/>
    </source>
</evidence>
<dbReference type="FunFam" id="2.30.42.10:FF:000019">
    <property type="entry name" value="LIM domain binding 3 isoform 1"/>
    <property type="match status" value="1"/>
</dbReference>
<keyword evidence="6 7" id="KW-0440">LIM domain</keyword>
<feature type="region of interest" description="Disordered" evidence="8">
    <location>
        <begin position="290"/>
        <end position="317"/>
    </location>
</feature>
<dbReference type="Pfam" id="PF00595">
    <property type="entry name" value="PDZ"/>
    <property type="match status" value="1"/>
</dbReference>
<dbReference type="GeneTree" id="ENSGT00940000155292"/>
<dbReference type="InterPro" id="IPR001781">
    <property type="entry name" value="Znf_LIM"/>
</dbReference>
<keyword evidence="4" id="KW-0677">Repeat</keyword>
<dbReference type="RefSeq" id="XP_031673012.1">
    <property type="nucleotide sequence ID" value="XM_031817152.1"/>
</dbReference>
<feature type="domain" description="LIM zinc-binding" evidence="9">
    <location>
        <begin position="522"/>
        <end position="582"/>
    </location>
</feature>
<dbReference type="FunFam" id="2.10.110.10:FF:000020">
    <property type="entry name" value="PDZ and LIM domain protein 5"/>
    <property type="match status" value="1"/>
</dbReference>
<dbReference type="GeneID" id="109875115"/>
<evidence type="ECO:0000256" key="1">
    <source>
        <dbReference type="ARBA" id="ARBA00004496"/>
    </source>
</evidence>
<dbReference type="Pfam" id="PF15936">
    <property type="entry name" value="DUF4749"/>
    <property type="match status" value="1"/>
</dbReference>
<dbReference type="PROSITE" id="PS50023">
    <property type="entry name" value="LIM_DOMAIN_2"/>
    <property type="match status" value="3"/>
</dbReference>
<dbReference type="PROSITE" id="PS50106">
    <property type="entry name" value="PDZ"/>
    <property type="match status" value="1"/>
</dbReference>
<dbReference type="GO" id="GO:0007507">
    <property type="term" value="P:heart development"/>
    <property type="evidence" value="ECO:0007669"/>
    <property type="project" value="TreeGrafter"/>
</dbReference>
<keyword evidence="3 7" id="KW-0479">Metal-binding</keyword>
<dbReference type="Proteomes" id="UP000694557">
    <property type="component" value="Unassembled WGS sequence"/>
</dbReference>
<dbReference type="AlphaFoldDB" id="A0A8C7CDS6"/>
<dbReference type="PANTHER" id="PTHR24214">
    <property type="entry name" value="PDZ AND LIM DOMAIN PROTEIN ZASP"/>
    <property type="match status" value="1"/>
</dbReference>
<evidence type="ECO:0000256" key="2">
    <source>
        <dbReference type="ARBA" id="ARBA00022490"/>
    </source>
</evidence>
<keyword evidence="5 7" id="KW-0862">Zinc</keyword>
<dbReference type="InterPro" id="IPR001478">
    <property type="entry name" value="PDZ"/>
</dbReference>
<dbReference type="GO" id="GO:0031941">
    <property type="term" value="C:filamentous actin"/>
    <property type="evidence" value="ECO:0007669"/>
    <property type="project" value="TreeGrafter"/>
</dbReference>
<dbReference type="GO" id="GO:0061061">
    <property type="term" value="P:muscle structure development"/>
    <property type="evidence" value="ECO:0007669"/>
    <property type="project" value="TreeGrafter"/>
</dbReference>
<sequence>MSSNYSVSLLGPAPWGFRLQGGKDFNMPLTISRLTDLGKAAKARIAVGDVVLSIGGISTDGMNHLEAQNKIKACAGNLNLTLQRASTVPKPPVAPKVEPSEIIKPVAIISHHPHPHHHPTEPTSLIPSAPHNKTARPFGGCGREDRDSPIARSPHSAFIPSASSAFTPATLARTPPPPQPLFPFSSCSSPPCLPAAPQPSVYNTPFNLYSNENACEVAMGQRRGLTESQGGAVQLNGVPRKPILETDIEFYHVPSHGDASKKRLMEDTEDWRPRSGTTQSRSFRILAQITGTEHQQAQESDAENKTNEEVEEPDTSSHMLSAVKTMTKGPAGSPSNSITFTTTQGSGFPKPGLQTCFGVRGNGTTNVLPKGPVPERPAPQPHPKDQDTLVQMAEHIPAGTRTPMCGHCNMDIRGPFLVAMGKSWHPEEFNCAHCRTSLADIGFVEEQGSVYCEHCYEDFFAPSCSRCQMKILGEVINALKQTWHIHCFLCASCQQPIRNNTFHLEDGEPYCERDYYSLFGTGCHGCEFPIEAGDKFLEALGFTWHDTCFVCVICCTTLEGQAFFSKMDKPLCRKHAHSVVKI</sequence>
<keyword evidence="12" id="KW-1185">Reference proteome</keyword>
<evidence type="ECO:0000313" key="11">
    <source>
        <dbReference type="Ensembl" id="ENSOKIP00005002973.1"/>
    </source>
</evidence>
<dbReference type="SMART" id="SM00132">
    <property type="entry name" value="LIM"/>
    <property type="match status" value="3"/>
</dbReference>
<dbReference type="SUPFAM" id="SSF57716">
    <property type="entry name" value="Glucocorticoid receptor-like (DNA-binding domain)"/>
    <property type="match status" value="3"/>
</dbReference>
<reference evidence="11" key="1">
    <citation type="submission" date="2025-08" db="UniProtKB">
        <authorList>
            <consortium name="Ensembl"/>
        </authorList>
    </citation>
    <scope>IDENTIFICATION</scope>
</reference>
<dbReference type="Ensembl" id="ENSOKIT00005003137.1">
    <property type="protein sequence ID" value="ENSOKIP00005002973.1"/>
    <property type="gene ID" value="ENSOKIG00005001400.1"/>
</dbReference>
<dbReference type="GO" id="GO:0001725">
    <property type="term" value="C:stress fiber"/>
    <property type="evidence" value="ECO:0007669"/>
    <property type="project" value="TreeGrafter"/>
</dbReference>